<organism evidence="4 5">
    <name type="scientific">Sorangium cellulosum</name>
    <name type="common">Polyangium cellulosum</name>
    <dbReference type="NCBI Taxonomy" id="56"/>
    <lineage>
        <taxon>Bacteria</taxon>
        <taxon>Pseudomonadati</taxon>
        <taxon>Myxococcota</taxon>
        <taxon>Polyangia</taxon>
        <taxon>Polyangiales</taxon>
        <taxon>Polyangiaceae</taxon>
        <taxon>Sorangium</taxon>
    </lineage>
</organism>
<evidence type="ECO:0000256" key="2">
    <source>
        <dbReference type="SAM" id="Phobius"/>
    </source>
</evidence>
<name>A0A2L0EIY5_SORCE</name>
<feature type="transmembrane region" description="Helical" evidence="2">
    <location>
        <begin position="213"/>
        <end position="237"/>
    </location>
</feature>
<evidence type="ECO:0000313" key="5">
    <source>
        <dbReference type="Proteomes" id="UP000238348"/>
    </source>
</evidence>
<dbReference type="Proteomes" id="UP000238348">
    <property type="component" value="Chromosome"/>
</dbReference>
<feature type="region of interest" description="Disordered" evidence="1">
    <location>
        <begin position="251"/>
        <end position="275"/>
    </location>
</feature>
<evidence type="ECO:0000313" key="4">
    <source>
        <dbReference type="EMBL" id="AUX39263.1"/>
    </source>
</evidence>
<keyword evidence="2" id="KW-1133">Transmembrane helix</keyword>
<accession>A0A2L0EIY5</accession>
<dbReference type="EMBL" id="CP012673">
    <property type="protein sequence ID" value="AUX39263.1"/>
    <property type="molecule type" value="Genomic_DNA"/>
</dbReference>
<proteinExistence type="predicted"/>
<gene>
    <name evidence="4" type="ORF">SOCE26_006470</name>
</gene>
<keyword evidence="2" id="KW-0472">Membrane</keyword>
<sequence length="275" mass="28354">MVGAAMRQAVVSGWRGARGARLGALARAVAAALALICALVARPAVAAFTPPQLTGHVVDTAGKLGPEELRTLDAKLDRIRRQTGFEIVAFVAGSLEGETIEDVAYKAFNTWQLGQQGADNGVLLVIAPSERRVRIETGKGVGGALTDLQSNDIIRQTINPLLREERFRDAIDQGTVAIARALIVGTPEEERRPAPGTRPAPDVVSPIEIGVTLLALVGGFLLALISPSFRWVLWFALQALLLRGRGGSGGGGGGGSGFGGGGGGRSGGGGSSDSY</sequence>
<dbReference type="InterPro" id="IPR007621">
    <property type="entry name" value="TPM_dom"/>
</dbReference>
<feature type="domain" description="TPM" evidence="3">
    <location>
        <begin position="57"/>
        <end position="180"/>
    </location>
</feature>
<dbReference type="PANTHER" id="PTHR30373:SF2">
    <property type="entry name" value="UPF0603 PROTEIN YGCG"/>
    <property type="match status" value="1"/>
</dbReference>
<protein>
    <recommendedName>
        <fullName evidence="3">TPM domain-containing protein</fullName>
    </recommendedName>
</protein>
<reference evidence="4 5" key="1">
    <citation type="submission" date="2015-09" db="EMBL/GenBank/DDBJ databases">
        <title>Sorangium comparison.</title>
        <authorList>
            <person name="Zaburannyi N."/>
            <person name="Bunk B."/>
            <person name="Overmann J."/>
            <person name="Mueller R."/>
        </authorList>
    </citation>
    <scope>NUCLEOTIDE SEQUENCE [LARGE SCALE GENOMIC DNA]</scope>
    <source>
        <strain evidence="4 5">So ce26</strain>
    </source>
</reference>
<evidence type="ECO:0000259" key="3">
    <source>
        <dbReference type="Pfam" id="PF04536"/>
    </source>
</evidence>
<dbReference type="Gene3D" id="3.10.310.50">
    <property type="match status" value="1"/>
</dbReference>
<dbReference type="PANTHER" id="PTHR30373">
    <property type="entry name" value="UPF0603 PROTEIN YGCG"/>
    <property type="match status" value="1"/>
</dbReference>
<dbReference type="AlphaFoldDB" id="A0A2L0EIY5"/>
<keyword evidence="2" id="KW-0812">Transmembrane</keyword>
<evidence type="ECO:0000256" key="1">
    <source>
        <dbReference type="SAM" id="MobiDB-lite"/>
    </source>
</evidence>
<dbReference type="Pfam" id="PF04536">
    <property type="entry name" value="TPM_phosphatase"/>
    <property type="match status" value="1"/>
</dbReference>